<protein>
    <submittedName>
        <fullName evidence="2">Uncharacterized protein</fullName>
    </submittedName>
</protein>
<proteinExistence type="predicted"/>
<dbReference type="OrthoDB" id="2973040at2"/>
<comment type="caution">
    <text evidence="2">The sequence shown here is derived from an EMBL/GenBank/DDBJ whole genome shotgun (WGS) entry which is preliminary data.</text>
</comment>
<keyword evidence="1" id="KW-0812">Transmembrane</keyword>
<evidence type="ECO:0000313" key="3">
    <source>
        <dbReference type="Proteomes" id="UP000037558"/>
    </source>
</evidence>
<feature type="transmembrane region" description="Helical" evidence="1">
    <location>
        <begin position="74"/>
        <end position="95"/>
    </location>
</feature>
<dbReference type="Proteomes" id="UP000037558">
    <property type="component" value="Unassembled WGS sequence"/>
</dbReference>
<keyword evidence="1" id="KW-1133">Transmembrane helix</keyword>
<accession>A0A0M0KVI8</accession>
<organism evidence="2 3">
    <name type="scientific">Priestia koreensis</name>
    <dbReference type="NCBI Taxonomy" id="284581"/>
    <lineage>
        <taxon>Bacteria</taxon>
        <taxon>Bacillati</taxon>
        <taxon>Bacillota</taxon>
        <taxon>Bacilli</taxon>
        <taxon>Bacillales</taxon>
        <taxon>Bacillaceae</taxon>
        <taxon>Priestia</taxon>
    </lineage>
</organism>
<keyword evidence="1" id="KW-0472">Membrane</keyword>
<evidence type="ECO:0000313" key="2">
    <source>
        <dbReference type="EMBL" id="KOO42829.1"/>
    </source>
</evidence>
<dbReference type="EMBL" id="LILC01000023">
    <property type="protein sequence ID" value="KOO42829.1"/>
    <property type="molecule type" value="Genomic_DNA"/>
</dbReference>
<name>A0A0M0KVI8_9BACI</name>
<feature type="transmembrane region" description="Helical" evidence="1">
    <location>
        <begin position="102"/>
        <end position="124"/>
    </location>
</feature>
<evidence type="ECO:0000256" key="1">
    <source>
        <dbReference type="SAM" id="Phobius"/>
    </source>
</evidence>
<sequence>MKKRVVKGIVWIIGFVLFAFSIKLPALGYQNISSTPGTTDYEVTSYSWYGKRISQDVLAGNSEQALNIFQQQTIVQKMEVIILFLLVLALFYSLFREPRRKILASTISAGILIGVQFFVIHYAFI</sequence>
<dbReference type="PATRIC" id="fig|284581.3.peg.2893"/>
<gene>
    <name evidence="2" type="ORF">AMD01_16945</name>
</gene>
<dbReference type="RefSeq" id="WP_053402629.1">
    <property type="nucleotide sequence ID" value="NZ_JAMAUM010000009.1"/>
</dbReference>
<reference evidence="3" key="1">
    <citation type="submission" date="2015-08" db="EMBL/GenBank/DDBJ databases">
        <title>Fjat-14210 dsm16467.</title>
        <authorList>
            <person name="Liu B."/>
            <person name="Wang J."/>
            <person name="Zhu Y."/>
            <person name="Liu G."/>
            <person name="Chen Q."/>
            <person name="Chen Z."/>
            <person name="Lan J."/>
            <person name="Che J."/>
            <person name="Ge C."/>
            <person name="Shi H."/>
            <person name="Pan Z."/>
            <person name="Liu X."/>
        </authorList>
    </citation>
    <scope>NUCLEOTIDE SEQUENCE [LARGE SCALE GENOMIC DNA]</scope>
    <source>
        <strain evidence="3">DSM 16467</strain>
    </source>
</reference>
<dbReference type="AlphaFoldDB" id="A0A0M0KVI8"/>
<keyword evidence="3" id="KW-1185">Reference proteome</keyword>